<evidence type="ECO:0000256" key="7">
    <source>
        <dbReference type="PIRSR" id="PIRSR600223-1"/>
    </source>
</evidence>
<keyword evidence="8" id="KW-0472">Membrane</keyword>
<dbReference type="SUPFAM" id="SSF51306">
    <property type="entry name" value="LexA/Signal peptidase"/>
    <property type="match status" value="1"/>
</dbReference>
<comment type="catalytic activity">
    <reaction evidence="1 8">
        <text>Cleavage of hydrophobic, N-terminal signal or leader sequences from secreted and periplasmic proteins.</text>
        <dbReference type="EC" id="3.4.21.89"/>
    </reaction>
</comment>
<dbReference type="InterPro" id="IPR019533">
    <property type="entry name" value="Peptidase_S26"/>
</dbReference>
<dbReference type="InterPro" id="IPR019756">
    <property type="entry name" value="Pept_S26A_signal_pept_1_Ser-AS"/>
</dbReference>
<accession>A0A937FEX8</accession>
<feature type="active site" evidence="7">
    <location>
        <position position="53"/>
    </location>
</feature>
<evidence type="ECO:0000256" key="3">
    <source>
        <dbReference type="ARBA" id="ARBA00009370"/>
    </source>
</evidence>
<evidence type="ECO:0000256" key="9">
    <source>
        <dbReference type="RuleBase" id="RU362042"/>
    </source>
</evidence>
<keyword evidence="8" id="KW-0812">Transmembrane</keyword>
<dbReference type="PRINTS" id="PR00727">
    <property type="entry name" value="LEADERPTASE"/>
</dbReference>
<dbReference type="EC" id="3.4.21.89" evidence="4 8"/>
<evidence type="ECO:0000313" key="11">
    <source>
        <dbReference type="EMBL" id="MBL4930201.1"/>
    </source>
</evidence>
<dbReference type="NCBIfam" id="TIGR02227">
    <property type="entry name" value="sigpep_I_bact"/>
    <property type="match status" value="1"/>
</dbReference>
<dbReference type="AlphaFoldDB" id="A0A937FEX8"/>
<dbReference type="GO" id="GO:0009003">
    <property type="term" value="F:signal peptidase activity"/>
    <property type="evidence" value="ECO:0007669"/>
    <property type="project" value="UniProtKB-EC"/>
</dbReference>
<evidence type="ECO:0000256" key="6">
    <source>
        <dbReference type="ARBA" id="ARBA00022801"/>
    </source>
</evidence>
<evidence type="ECO:0000256" key="2">
    <source>
        <dbReference type="ARBA" id="ARBA00004401"/>
    </source>
</evidence>
<feature type="active site" evidence="7">
    <location>
        <position position="94"/>
    </location>
</feature>
<comment type="caution">
    <text evidence="11">The sequence shown here is derived from an EMBL/GenBank/DDBJ whole genome shotgun (WGS) entry which is preliminary data.</text>
</comment>
<comment type="similarity">
    <text evidence="3 9">Belongs to the peptidase S26 family.</text>
</comment>
<dbReference type="InterPro" id="IPR019757">
    <property type="entry name" value="Pept_S26A_signal_pept_1_Lys-AS"/>
</dbReference>
<sequence>MEDNTNNSEVEQKSISGFKRFIYDWIFPIVLAIIATVIINKFLLFKIYIPSESMKPTLQVNDQLFVTRVYKPENLKHGDIIVFYSSELGDTLIKRLIGIPGDNVKIKGGEVYINDEKINEDYVKYPSSYDGEFQVPKGKFFFLGDNRANSEDARYWNNPFIDGKDIKGKAQLRVYPFNRFGFVK</sequence>
<name>A0A937FEX8_9CLOT</name>
<dbReference type="Gene3D" id="2.10.109.10">
    <property type="entry name" value="Umud Fragment, subunit A"/>
    <property type="match status" value="1"/>
</dbReference>
<dbReference type="PANTHER" id="PTHR43390">
    <property type="entry name" value="SIGNAL PEPTIDASE I"/>
    <property type="match status" value="1"/>
</dbReference>
<evidence type="ECO:0000256" key="1">
    <source>
        <dbReference type="ARBA" id="ARBA00000677"/>
    </source>
</evidence>
<dbReference type="CDD" id="cd06530">
    <property type="entry name" value="S26_SPase_I"/>
    <property type="match status" value="1"/>
</dbReference>
<dbReference type="PROSITE" id="PS00501">
    <property type="entry name" value="SPASE_I_1"/>
    <property type="match status" value="1"/>
</dbReference>
<reference evidence="11" key="1">
    <citation type="submission" date="2021-01" db="EMBL/GenBank/DDBJ databases">
        <title>Genome public.</title>
        <authorList>
            <person name="Liu C."/>
            <person name="Sun Q."/>
        </authorList>
    </citation>
    <scope>NUCLEOTIDE SEQUENCE</scope>
    <source>
        <strain evidence="11">YIM B02565</strain>
    </source>
</reference>
<evidence type="ECO:0000313" key="12">
    <source>
        <dbReference type="Proteomes" id="UP000623681"/>
    </source>
</evidence>
<dbReference type="InterPro" id="IPR036286">
    <property type="entry name" value="LexA/Signal_pep-like_sf"/>
</dbReference>
<dbReference type="EMBL" id="JAESWA010000001">
    <property type="protein sequence ID" value="MBL4930201.1"/>
    <property type="molecule type" value="Genomic_DNA"/>
</dbReference>
<evidence type="ECO:0000259" key="10">
    <source>
        <dbReference type="Pfam" id="PF10502"/>
    </source>
</evidence>
<evidence type="ECO:0000256" key="4">
    <source>
        <dbReference type="ARBA" id="ARBA00013208"/>
    </source>
</evidence>
<proteinExistence type="inferred from homology"/>
<dbReference type="GO" id="GO:0005886">
    <property type="term" value="C:plasma membrane"/>
    <property type="evidence" value="ECO:0007669"/>
    <property type="project" value="UniProtKB-SubCell"/>
</dbReference>
<dbReference type="RefSeq" id="WP_202765588.1">
    <property type="nucleotide sequence ID" value="NZ_JAESWA010000001.1"/>
</dbReference>
<dbReference type="PANTHER" id="PTHR43390:SF1">
    <property type="entry name" value="CHLOROPLAST PROCESSING PEPTIDASE"/>
    <property type="match status" value="1"/>
</dbReference>
<dbReference type="Proteomes" id="UP000623681">
    <property type="component" value="Unassembled WGS sequence"/>
</dbReference>
<dbReference type="GO" id="GO:0004252">
    <property type="term" value="F:serine-type endopeptidase activity"/>
    <property type="evidence" value="ECO:0007669"/>
    <property type="project" value="InterPro"/>
</dbReference>
<dbReference type="PROSITE" id="PS00760">
    <property type="entry name" value="SPASE_I_2"/>
    <property type="match status" value="1"/>
</dbReference>
<feature type="transmembrane region" description="Helical" evidence="8">
    <location>
        <begin position="25"/>
        <end position="45"/>
    </location>
</feature>
<organism evidence="11 12">
    <name type="scientific">Clostridium paridis</name>
    <dbReference type="NCBI Taxonomy" id="2803863"/>
    <lineage>
        <taxon>Bacteria</taxon>
        <taxon>Bacillati</taxon>
        <taxon>Bacillota</taxon>
        <taxon>Clostridia</taxon>
        <taxon>Eubacteriales</taxon>
        <taxon>Clostridiaceae</taxon>
        <taxon>Clostridium</taxon>
    </lineage>
</organism>
<keyword evidence="8" id="KW-1133">Transmembrane helix</keyword>
<keyword evidence="6 8" id="KW-0378">Hydrolase</keyword>
<keyword evidence="12" id="KW-1185">Reference proteome</keyword>
<dbReference type="Pfam" id="PF10502">
    <property type="entry name" value="Peptidase_S26"/>
    <property type="match status" value="1"/>
</dbReference>
<comment type="subcellular location">
    <subcellularLocation>
        <location evidence="2">Cell membrane</location>
        <topology evidence="2">Single-pass type II membrane protein</topology>
    </subcellularLocation>
    <subcellularLocation>
        <location evidence="9">Membrane</location>
        <topology evidence="9">Single-pass type II membrane protein</topology>
    </subcellularLocation>
</comment>
<gene>
    <name evidence="11" type="primary">lepB</name>
    <name evidence="11" type="ORF">JK634_00040</name>
</gene>
<dbReference type="InterPro" id="IPR000223">
    <property type="entry name" value="Pept_S26A_signal_pept_1"/>
</dbReference>
<evidence type="ECO:0000256" key="5">
    <source>
        <dbReference type="ARBA" id="ARBA00022670"/>
    </source>
</evidence>
<evidence type="ECO:0000256" key="8">
    <source>
        <dbReference type="RuleBase" id="RU003993"/>
    </source>
</evidence>
<protein>
    <recommendedName>
        <fullName evidence="4 8">Signal peptidase I</fullName>
        <ecNumber evidence="4 8">3.4.21.89</ecNumber>
    </recommendedName>
</protein>
<keyword evidence="5 8" id="KW-0645">Protease</keyword>
<dbReference type="GO" id="GO:0006465">
    <property type="term" value="P:signal peptide processing"/>
    <property type="evidence" value="ECO:0007669"/>
    <property type="project" value="InterPro"/>
</dbReference>
<feature type="domain" description="Peptidase S26" evidence="10">
    <location>
        <begin position="24"/>
        <end position="175"/>
    </location>
</feature>